<dbReference type="Pfam" id="PF05013">
    <property type="entry name" value="FGase"/>
    <property type="match status" value="1"/>
</dbReference>
<comment type="caution">
    <text evidence="1">The sequence shown here is derived from an EMBL/GenBank/DDBJ whole genome shotgun (WGS) entry which is preliminary data.</text>
</comment>
<dbReference type="GO" id="GO:0050129">
    <property type="term" value="F:N-formylglutamate deformylase activity"/>
    <property type="evidence" value="ECO:0007669"/>
    <property type="project" value="UniProtKB-EC"/>
</dbReference>
<keyword evidence="2" id="KW-1185">Reference proteome</keyword>
<dbReference type="InterPro" id="IPR010247">
    <property type="entry name" value="HutG_amidohyd"/>
</dbReference>
<dbReference type="EC" id="3.5.1.68" evidence="1"/>
<dbReference type="SUPFAM" id="SSF53187">
    <property type="entry name" value="Zn-dependent exopeptidases"/>
    <property type="match status" value="1"/>
</dbReference>
<dbReference type="Gene3D" id="3.40.630.40">
    <property type="entry name" value="Zn-dependent exopeptidases"/>
    <property type="match status" value="1"/>
</dbReference>
<sequence length="264" mass="28806">MTPVEVLRGGGPVILGMPHTGTWLPDCVADALNPRGRALSDTDWHVDELYRGLLPDVTTVRAVFHRYVVDPNRDPAGGSLYPGQNTTGLVPLTDFDGQAIWDSPPDQPEIARRVARFHAAYHDALAAEIRRVKAIHGVAILYDCHSIRATVPHLFRGVLPDLNIGTYDGVSAAPQVEAAVAGICASAGGYSSVVNGRFKGGWTTRHYGRPRHGVHAIQMELAQSTYLTEEAPPWIFDRDRAARLRAVLQDILETLADLAPRLRS</sequence>
<dbReference type="NCBIfam" id="TIGR02017">
    <property type="entry name" value="hutG_amidohyd"/>
    <property type="match status" value="1"/>
</dbReference>
<proteinExistence type="predicted"/>
<gene>
    <name evidence="1" type="primary">hutG</name>
    <name evidence="1" type="ORF">D9R08_16385</name>
</gene>
<evidence type="ECO:0000313" key="1">
    <source>
        <dbReference type="EMBL" id="RMA41062.1"/>
    </source>
</evidence>
<dbReference type="InterPro" id="IPR007709">
    <property type="entry name" value="N-FG_amidohydro"/>
</dbReference>
<organism evidence="1 2">
    <name type="scientific">Rhodophyticola porphyridii</name>
    <dbReference type="NCBI Taxonomy" id="1852017"/>
    <lineage>
        <taxon>Bacteria</taxon>
        <taxon>Pseudomonadati</taxon>
        <taxon>Pseudomonadota</taxon>
        <taxon>Alphaproteobacteria</taxon>
        <taxon>Rhodobacterales</taxon>
        <taxon>Roseobacteraceae</taxon>
        <taxon>Rhodophyticola</taxon>
    </lineage>
</organism>
<keyword evidence="1" id="KW-0378">Hydrolase</keyword>
<dbReference type="RefSeq" id="WP_121899143.1">
    <property type="nucleotide sequence ID" value="NZ_RCNT01000009.1"/>
</dbReference>
<dbReference type="EMBL" id="RCNT01000009">
    <property type="protein sequence ID" value="RMA41062.1"/>
    <property type="molecule type" value="Genomic_DNA"/>
</dbReference>
<accession>A0A3L9XXV1</accession>
<protein>
    <submittedName>
        <fullName evidence="1">N-formylglutamate deformylase</fullName>
        <ecNumber evidence="1">3.5.1.68</ecNumber>
    </submittedName>
</protein>
<name>A0A3L9XXV1_9RHOB</name>
<dbReference type="Proteomes" id="UP000281343">
    <property type="component" value="Unassembled WGS sequence"/>
</dbReference>
<dbReference type="OrthoDB" id="8716700at2"/>
<reference evidence="1 2" key="1">
    <citation type="submission" date="2018-10" db="EMBL/GenBank/DDBJ databases">
        <authorList>
            <person name="Jung H.S."/>
            <person name="Jeon C.O."/>
        </authorList>
    </citation>
    <scope>NUCLEOTIDE SEQUENCE [LARGE SCALE GENOMIC DNA]</scope>
    <source>
        <strain evidence="1 2">MA-7-27</strain>
    </source>
</reference>
<evidence type="ECO:0000313" key="2">
    <source>
        <dbReference type="Proteomes" id="UP000281343"/>
    </source>
</evidence>
<dbReference type="AlphaFoldDB" id="A0A3L9XXV1"/>